<keyword evidence="6 7" id="KW-0143">Chaperone</keyword>
<dbReference type="SUPFAM" id="SSF48592">
    <property type="entry name" value="GroEL equatorial domain-like"/>
    <property type="match status" value="1"/>
</dbReference>
<dbReference type="STRING" id="935791.I3EGK1"/>
<dbReference type="Gene3D" id="1.10.560.10">
    <property type="entry name" value="GroEL-like equatorial domain"/>
    <property type="match status" value="1"/>
</dbReference>
<dbReference type="Gene3D" id="3.50.7.10">
    <property type="entry name" value="GroEL"/>
    <property type="match status" value="1"/>
</dbReference>
<name>I3EGK1_NEMP3</name>
<dbReference type="Pfam" id="PF00118">
    <property type="entry name" value="Cpn60_TCP1"/>
    <property type="match status" value="1"/>
</dbReference>
<comment type="similarity">
    <text evidence="2 7">Belongs to the TCP-1 chaperonin family.</text>
</comment>
<dbReference type="VEuPathDB" id="MicrosporidiaDB:NEQG_01792"/>
<dbReference type="GO" id="GO:0140662">
    <property type="term" value="F:ATP-dependent protein folding chaperone"/>
    <property type="evidence" value="ECO:0007669"/>
    <property type="project" value="InterPro"/>
</dbReference>
<dbReference type="OrthoDB" id="10248520at2759"/>
<dbReference type="HOGENOM" id="CLU_008891_9_2_1"/>
<dbReference type="PANTHER" id="PTHR11353">
    <property type="entry name" value="CHAPERONIN"/>
    <property type="match status" value="1"/>
</dbReference>
<evidence type="ECO:0000313" key="8">
    <source>
        <dbReference type="EMBL" id="EIJ88348.1"/>
    </source>
</evidence>
<evidence type="ECO:0000256" key="3">
    <source>
        <dbReference type="ARBA" id="ARBA00011381"/>
    </source>
</evidence>
<dbReference type="SUPFAM" id="SSF54849">
    <property type="entry name" value="GroEL-intermediate domain like"/>
    <property type="match status" value="1"/>
</dbReference>
<sequence>MKEQGSRAEEVKKRVGVVIQSIRSTMGTSLGPKGMDKMITQGTNTTITNDGSTILKMMKMKHPIAQLICNISHSQDEQSGDGTTSVTLLLCSLVEQALELASRKVHPVVIAESMEVAKNLCKDVLIKHATRIEGNVNVKDCIRIALNSKIVNAYIDKITEVTMKVIEYSTDKQKQNLRLSNVRRVKIKGNMEDTEMVAGIVLSAPLKKRTKFVPRKMKVAIFQCTIGQSKPSIDAKITINNYESMEQVIREEKEHVLFLCKQIKESGIDLIILQKSIIRESLSELGLHFLERMGIMVVDDVERKEIELCVEQMGLTPVVDINEIKNTMIGEYHVEDLEGHIKISAGAGVCTVVLRGTDDVILEEVDRSFNDAINVGRLAVKRPLMTYGGGVPELLCYTEMVRYNKSANPKINYCIKELAKGLLVIPEMLAINTGANAITTVENLVKLHSQGKHTFGVSIKAVGEDDMKKENVVQPVDVSISGISGAFDGASTIIRIDDFIPASK</sequence>
<evidence type="ECO:0000256" key="6">
    <source>
        <dbReference type="ARBA" id="ARBA00023186"/>
    </source>
</evidence>
<keyword evidence="4 7" id="KW-0547">Nucleotide-binding</keyword>
<evidence type="ECO:0000256" key="5">
    <source>
        <dbReference type="ARBA" id="ARBA00022840"/>
    </source>
</evidence>
<dbReference type="InterPro" id="IPR027410">
    <property type="entry name" value="TCP-1-like_intermed_sf"/>
</dbReference>
<dbReference type="InParanoid" id="I3EGK1"/>
<dbReference type="Gene3D" id="3.30.260.10">
    <property type="entry name" value="TCP-1-like chaperonin intermediate domain"/>
    <property type="match status" value="1"/>
</dbReference>
<evidence type="ECO:0000256" key="7">
    <source>
        <dbReference type="RuleBase" id="RU004187"/>
    </source>
</evidence>
<dbReference type="Proteomes" id="UP000002872">
    <property type="component" value="Unassembled WGS sequence"/>
</dbReference>
<evidence type="ECO:0000256" key="4">
    <source>
        <dbReference type="ARBA" id="ARBA00022741"/>
    </source>
</evidence>
<keyword evidence="5 7" id="KW-0067">ATP-binding</keyword>
<dbReference type="OMA" id="HPAANMI"/>
<keyword evidence="9" id="KW-1185">Reference proteome</keyword>
<dbReference type="SUPFAM" id="SSF52029">
    <property type="entry name" value="GroEL apical domain-like"/>
    <property type="match status" value="1"/>
</dbReference>
<protein>
    <recommendedName>
        <fullName evidence="10">T-complex protein 1 subunit delta</fullName>
    </recommendedName>
</protein>
<comment type="subunit">
    <text evidence="3">Component of the T-complex protein 1 (TCP1) complex.</text>
</comment>
<evidence type="ECO:0008006" key="10">
    <source>
        <dbReference type="Google" id="ProtNLM"/>
    </source>
</evidence>
<dbReference type="InterPro" id="IPR027409">
    <property type="entry name" value="GroEL-like_apical_dom_sf"/>
</dbReference>
<evidence type="ECO:0000256" key="2">
    <source>
        <dbReference type="ARBA" id="ARBA00008020"/>
    </source>
</evidence>
<dbReference type="EMBL" id="GL870879">
    <property type="protein sequence ID" value="EIJ88348.1"/>
    <property type="molecule type" value="Genomic_DNA"/>
</dbReference>
<dbReference type="InterPro" id="IPR017998">
    <property type="entry name" value="Chaperone_TCP-1"/>
</dbReference>
<dbReference type="FunCoup" id="I3EGK1">
    <property type="interactions" value="325"/>
</dbReference>
<accession>I3EGK1</accession>
<gene>
    <name evidence="8" type="ORF">NEQG_01792</name>
</gene>
<comment type="function">
    <text evidence="1">Molecular chaperone; assists the folding of proteins upon ATP hydrolysis.</text>
</comment>
<evidence type="ECO:0000313" key="9">
    <source>
        <dbReference type="Proteomes" id="UP000002872"/>
    </source>
</evidence>
<dbReference type="AlphaFoldDB" id="I3EGK1"/>
<dbReference type="InterPro" id="IPR002423">
    <property type="entry name" value="Cpn60/GroEL/TCP-1"/>
</dbReference>
<dbReference type="PRINTS" id="PR00304">
    <property type="entry name" value="TCOMPLEXTCP1"/>
</dbReference>
<proteinExistence type="inferred from homology"/>
<dbReference type="GO" id="GO:0005524">
    <property type="term" value="F:ATP binding"/>
    <property type="evidence" value="ECO:0007669"/>
    <property type="project" value="UniProtKB-KW"/>
</dbReference>
<dbReference type="InterPro" id="IPR027413">
    <property type="entry name" value="GROEL-like_equatorial_sf"/>
</dbReference>
<organism evidence="8 9">
    <name type="scientific">Nematocida parisii (strain ERTm3)</name>
    <name type="common">Nematode killer fungus</name>
    <dbReference type="NCBI Taxonomy" id="935791"/>
    <lineage>
        <taxon>Eukaryota</taxon>
        <taxon>Fungi</taxon>
        <taxon>Fungi incertae sedis</taxon>
        <taxon>Microsporidia</taxon>
        <taxon>Nematocida</taxon>
    </lineage>
</organism>
<reference evidence="8" key="1">
    <citation type="submission" date="2011-01" db="EMBL/GenBank/DDBJ databases">
        <title>The Genome Sequence of Nematocida parisii strain ERTm3.</title>
        <authorList>
            <consortium name="The Broad Institute Genome Sequencing Platform"/>
            <consortium name="The Broad Institute Genome Sequencing Center for Infectious Disease"/>
            <person name="Cuomo C."/>
            <person name="Troemel E."/>
            <person name="Young S.K."/>
            <person name="Zeng Q."/>
            <person name="Gargeya S."/>
            <person name="Fitzgerald M."/>
            <person name="Haas B."/>
            <person name="Abouelleil A."/>
            <person name="Alvarado L."/>
            <person name="Arachchi H.M."/>
            <person name="Berlin A."/>
            <person name="Chapman S.B."/>
            <person name="Gearin G."/>
            <person name="Goldberg J."/>
            <person name="Griggs A."/>
            <person name="Gujja S."/>
            <person name="Hansen M."/>
            <person name="Heiman D."/>
            <person name="Howarth C."/>
            <person name="Larimer J."/>
            <person name="Lui A."/>
            <person name="MacDonald P.J.P."/>
            <person name="McCowen C."/>
            <person name="Montmayeur A."/>
            <person name="Murphy C."/>
            <person name="Neiman D."/>
            <person name="Pearson M."/>
            <person name="Priest M."/>
            <person name="Roberts A."/>
            <person name="Saif S."/>
            <person name="Shea T."/>
            <person name="Sisk P."/>
            <person name="Stolte C."/>
            <person name="Sykes S."/>
            <person name="Wortman J."/>
            <person name="Nusbaum C."/>
            <person name="Birren B."/>
        </authorList>
    </citation>
    <scope>NUCLEOTIDE SEQUENCE</scope>
    <source>
        <strain evidence="8">ERTm3</strain>
    </source>
</reference>
<evidence type="ECO:0000256" key="1">
    <source>
        <dbReference type="ARBA" id="ARBA00002912"/>
    </source>
</evidence>